<proteinExistence type="predicted"/>
<protein>
    <recommendedName>
        <fullName evidence="3">Major facilitator superfamily (MFS) profile domain-containing protein</fullName>
    </recommendedName>
</protein>
<reference evidence="1 2" key="1">
    <citation type="submission" date="2014-05" db="EMBL/GenBank/DDBJ databases">
        <title>Draft genome sequence of a rare smut relative, Tilletiaria anomala UBC 951.</title>
        <authorList>
            <consortium name="DOE Joint Genome Institute"/>
            <person name="Toome M."/>
            <person name="Kuo A."/>
            <person name="Henrissat B."/>
            <person name="Lipzen A."/>
            <person name="Tritt A."/>
            <person name="Yoshinaga Y."/>
            <person name="Zane M."/>
            <person name="Barry K."/>
            <person name="Grigoriev I.V."/>
            <person name="Spatafora J.W."/>
            <person name="Aimea M.C."/>
        </authorList>
    </citation>
    <scope>NUCLEOTIDE SEQUENCE [LARGE SCALE GENOMIC DNA]</scope>
    <source>
        <strain evidence="1 2">UBC 951</strain>
    </source>
</reference>
<dbReference type="HOGENOM" id="CLU_2529050_0_0_1"/>
<accession>A0A066VUB0</accession>
<dbReference type="GeneID" id="25266509"/>
<dbReference type="EMBL" id="JMSN01000043">
    <property type="protein sequence ID" value="KDN45312.1"/>
    <property type="molecule type" value="Genomic_DNA"/>
</dbReference>
<sequence length="84" mass="8786">MPIAPLTASSSISAGNIIKRTGRHWRLQTATAFVGLTGCNTMLLMGSVSCEEVGLANDMIYLFQTLGQVIGVGTSGATMQIVLL</sequence>
<gene>
    <name evidence="1" type="ORF">K437DRAFT_274282</name>
</gene>
<evidence type="ECO:0000313" key="1">
    <source>
        <dbReference type="EMBL" id="KDN45312.1"/>
    </source>
</evidence>
<name>A0A066VUB0_TILAU</name>
<comment type="caution">
    <text evidence="1">The sequence shown here is derived from an EMBL/GenBank/DDBJ whole genome shotgun (WGS) entry which is preliminary data.</text>
</comment>
<dbReference type="RefSeq" id="XP_013243169.1">
    <property type="nucleotide sequence ID" value="XM_013387715.1"/>
</dbReference>
<dbReference type="InParanoid" id="A0A066VUB0"/>
<keyword evidence="2" id="KW-1185">Reference proteome</keyword>
<evidence type="ECO:0000313" key="2">
    <source>
        <dbReference type="Proteomes" id="UP000027361"/>
    </source>
</evidence>
<dbReference type="AlphaFoldDB" id="A0A066VUB0"/>
<dbReference type="Proteomes" id="UP000027361">
    <property type="component" value="Unassembled WGS sequence"/>
</dbReference>
<evidence type="ECO:0008006" key="3">
    <source>
        <dbReference type="Google" id="ProtNLM"/>
    </source>
</evidence>
<organism evidence="1 2">
    <name type="scientific">Tilletiaria anomala (strain ATCC 24038 / CBS 436.72 / UBC 951)</name>
    <dbReference type="NCBI Taxonomy" id="1037660"/>
    <lineage>
        <taxon>Eukaryota</taxon>
        <taxon>Fungi</taxon>
        <taxon>Dikarya</taxon>
        <taxon>Basidiomycota</taxon>
        <taxon>Ustilaginomycotina</taxon>
        <taxon>Exobasidiomycetes</taxon>
        <taxon>Georgefischeriales</taxon>
        <taxon>Tilletiariaceae</taxon>
        <taxon>Tilletiaria</taxon>
    </lineage>
</organism>